<keyword evidence="1" id="KW-0812">Transmembrane</keyword>
<reference evidence="2 3" key="1">
    <citation type="submission" date="2006-02" db="EMBL/GenBank/DDBJ databases">
        <authorList>
            <person name="Waterbury J."/>
            <person name="Ferriera S."/>
            <person name="Johnson J."/>
            <person name="Kravitz S."/>
            <person name="Halpern A."/>
            <person name="Remington K."/>
            <person name="Beeson K."/>
            <person name="Tran B."/>
            <person name="Rogers Y.-H."/>
            <person name="Friedman R."/>
            <person name="Venter J.C."/>
        </authorList>
    </citation>
    <scope>NUCLEOTIDE SEQUENCE [LARGE SCALE GENOMIC DNA]</scope>
    <source>
        <strain evidence="2 3">Nb-231</strain>
    </source>
</reference>
<sequence>MVVGFTRYSRDRNFVVLAENRTFVLVMAIGSIIGAGIGGQLLGIMPSAVLLPLLAGVLLLSAAKIWRHGRS</sequence>
<organism evidence="2 3">
    <name type="scientific">Nitrococcus mobilis Nb-231</name>
    <dbReference type="NCBI Taxonomy" id="314278"/>
    <lineage>
        <taxon>Bacteria</taxon>
        <taxon>Pseudomonadati</taxon>
        <taxon>Pseudomonadota</taxon>
        <taxon>Gammaproteobacteria</taxon>
        <taxon>Chromatiales</taxon>
        <taxon>Ectothiorhodospiraceae</taxon>
        <taxon>Nitrococcus</taxon>
    </lineage>
</organism>
<protein>
    <recommendedName>
        <fullName evidence="4">Membrane transporter protein</fullName>
    </recommendedName>
</protein>
<name>A4BNB1_9GAMM</name>
<dbReference type="HOGENOM" id="CLU_2735939_0_0_6"/>
<evidence type="ECO:0008006" key="4">
    <source>
        <dbReference type="Google" id="ProtNLM"/>
    </source>
</evidence>
<keyword evidence="3" id="KW-1185">Reference proteome</keyword>
<proteinExistence type="predicted"/>
<feature type="transmembrane region" description="Helical" evidence="1">
    <location>
        <begin position="48"/>
        <end position="66"/>
    </location>
</feature>
<evidence type="ECO:0000313" key="3">
    <source>
        <dbReference type="Proteomes" id="UP000003374"/>
    </source>
</evidence>
<comment type="caution">
    <text evidence="2">The sequence shown here is derived from an EMBL/GenBank/DDBJ whole genome shotgun (WGS) entry which is preliminary data.</text>
</comment>
<keyword evidence="1" id="KW-0472">Membrane</keyword>
<dbReference type="Proteomes" id="UP000003374">
    <property type="component" value="Unassembled WGS sequence"/>
</dbReference>
<dbReference type="AlphaFoldDB" id="A4BNB1"/>
<evidence type="ECO:0000256" key="1">
    <source>
        <dbReference type="SAM" id="Phobius"/>
    </source>
</evidence>
<evidence type="ECO:0000313" key="2">
    <source>
        <dbReference type="EMBL" id="EAR22710.1"/>
    </source>
</evidence>
<gene>
    <name evidence="2" type="ORF">NB231_09668</name>
</gene>
<keyword evidence="1" id="KW-1133">Transmembrane helix</keyword>
<accession>A4BNB1</accession>
<dbReference type="eggNOG" id="COG0730">
    <property type="taxonomic scope" value="Bacteria"/>
</dbReference>
<feature type="transmembrane region" description="Helical" evidence="1">
    <location>
        <begin position="21"/>
        <end position="42"/>
    </location>
</feature>
<dbReference type="RefSeq" id="WP_005001959.1">
    <property type="nucleotide sequence ID" value="NZ_CH672427.1"/>
</dbReference>
<dbReference type="EMBL" id="AAOF01000002">
    <property type="protein sequence ID" value="EAR22710.1"/>
    <property type="molecule type" value="Genomic_DNA"/>
</dbReference>
<dbReference type="STRING" id="314278.NB231_09668"/>